<comment type="caution">
    <text evidence="2">The sequence shown here is derived from an EMBL/GenBank/DDBJ whole genome shotgun (WGS) entry which is preliminary data.</text>
</comment>
<dbReference type="PANTHER" id="PTHR40630">
    <property type="entry name" value="POSSIBLE DNA-BINDING PROTEIN"/>
    <property type="match status" value="1"/>
</dbReference>
<dbReference type="InterPro" id="IPR021487">
    <property type="entry name" value="DUF3140"/>
</dbReference>
<dbReference type="Proteomes" id="UP000245048">
    <property type="component" value="Unassembled WGS sequence"/>
</dbReference>
<reference evidence="3" key="1">
    <citation type="submission" date="2017-10" db="EMBL/GenBank/DDBJ databases">
        <authorList>
            <person name="Toshchakov S.V."/>
            <person name="Goeva M.A."/>
        </authorList>
    </citation>
    <scope>NUCLEOTIDE SEQUENCE [LARGE SCALE GENOMIC DNA]</scope>
    <source>
        <strain evidence="3">JR1/69-1-13</strain>
    </source>
</reference>
<organism evidence="2 3">
    <name type="scientific">Teichococcus aestuarii</name>
    <dbReference type="NCBI Taxonomy" id="568898"/>
    <lineage>
        <taxon>Bacteria</taxon>
        <taxon>Pseudomonadati</taxon>
        <taxon>Pseudomonadota</taxon>
        <taxon>Alphaproteobacteria</taxon>
        <taxon>Acetobacterales</taxon>
        <taxon>Roseomonadaceae</taxon>
        <taxon>Roseomonas</taxon>
    </lineage>
</organism>
<proteinExistence type="predicted"/>
<dbReference type="RefSeq" id="WP_109515005.1">
    <property type="nucleotide sequence ID" value="NZ_PDOA01000001.1"/>
</dbReference>
<evidence type="ECO:0000256" key="1">
    <source>
        <dbReference type="SAM" id="MobiDB-lite"/>
    </source>
</evidence>
<gene>
    <name evidence="2" type="ORF">CR165_00495</name>
</gene>
<keyword evidence="3" id="KW-1185">Reference proteome</keyword>
<evidence type="ECO:0000313" key="2">
    <source>
        <dbReference type="EMBL" id="PWC30433.1"/>
    </source>
</evidence>
<dbReference type="Pfam" id="PF11338">
    <property type="entry name" value="DUF3140"/>
    <property type="match status" value="1"/>
</dbReference>
<dbReference type="GO" id="GO:0003677">
    <property type="term" value="F:DNA binding"/>
    <property type="evidence" value="ECO:0007669"/>
    <property type="project" value="UniProtKB-KW"/>
</dbReference>
<protein>
    <submittedName>
        <fullName evidence="2">DNA-binding protein</fullName>
    </submittedName>
</protein>
<accession>A0A2U1V958</accession>
<dbReference type="EMBL" id="PDOA01000001">
    <property type="protein sequence ID" value="PWC30433.1"/>
    <property type="molecule type" value="Genomic_DNA"/>
</dbReference>
<keyword evidence="2" id="KW-0238">DNA-binding</keyword>
<dbReference type="PANTHER" id="PTHR40630:SF1">
    <property type="entry name" value="DNA-BINDING PROTEIN"/>
    <property type="match status" value="1"/>
</dbReference>
<name>A0A2U1V958_9PROT</name>
<evidence type="ECO:0000313" key="3">
    <source>
        <dbReference type="Proteomes" id="UP000245048"/>
    </source>
</evidence>
<dbReference type="AlphaFoldDB" id="A0A2U1V958"/>
<sequence>MSGDRDETIVEFRKVVNMAPAALREWLGGEESQSVGMTPEGERVTGKGQGEAVGHRMGQRILEIKARRQADLSEEDLADMRKVIGYVHRHGKQRPKGDVTDTRWRHSLMNWGHDPLA</sequence>
<feature type="region of interest" description="Disordered" evidence="1">
    <location>
        <begin position="29"/>
        <end position="54"/>
    </location>
</feature>
<dbReference type="OrthoDB" id="513524at2"/>